<proteinExistence type="predicted"/>
<dbReference type="Gene3D" id="3.30.559.10">
    <property type="entry name" value="Chloramphenicol acetyltransferase-like domain"/>
    <property type="match status" value="2"/>
</dbReference>
<dbReference type="Gene3D" id="3.30.559.30">
    <property type="entry name" value="Nonribosomal peptide synthetase, condensation domain"/>
    <property type="match status" value="2"/>
</dbReference>
<dbReference type="PROSITE" id="PS50075">
    <property type="entry name" value="CARRIER"/>
    <property type="match status" value="2"/>
</dbReference>
<dbReference type="Gene3D" id="3.40.50.1820">
    <property type="entry name" value="alpha/beta hydrolase"/>
    <property type="match status" value="1"/>
</dbReference>
<dbReference type="SUPFAM" id="SSF56801">
    <property type="entry name" value="Acetyl-CoA synthetase-like"/>
    <property type="match status" value="2"/>
</dbReference>
<organism evidence="5 6">
    <name type="scientific">Dictyobacter arantiisoli</name>
    <dbReference type="NCBI Taxonomy" id="2014874"/>
    <lineage>
        <taxon>Bacteria</taxon>
        <taxon>Bacillati</taxon>
        <taxon>Chloroflexota</taxon>
        <taxon>Ktedonobacteria</taxon>
        <taxon>Ktedonobacterales</taxon>
        <taxon>Dictyobacteraceae</taxon>
        <taxon>Dictyobacter</taxon>
    </lineage>
</organism>
<dbReference type="GO" id="GO:0005737">
    <property type="term" value="C:cytoplasm"/>
    <property type="evidence" value="ECO:0007669"/>
    <property type="project" value="TreeGrafter"/>
</dbReference>
<dbReference type="InterPro" id="IPR001031">
    <property type="entry name" value="Thioesterase"/>
</dbReference>
<dbReference type="InterPro" id="IPR006162">
    <property type="entry name" value="Ppantetheine_attach_site"/>
</dbReference>
<dbReference type="GO" id="GO:0003824">
    <property type="term" value="F:catalytic activity"/>
    <property type="evidence" value="ECO:0007669"/>
    <property type="project" value="InterPro"/>
</dbReference>
<dbReference type="RefSeq" id="WP_172631945.1">
    <property type="nucleotide sequence ID" value="NZ_BIXY01000017.1"/>
</dbReference>
<dbReference type="Pfam" id="PF00975">
    <property type="entry name" value="Thioesterase"/>
    <property type="match status" value="1"/>
</dbReference>
<dbReference type="Pfam" id="PF13193">
    <property type="entry name" value="AMP-binding_C"/>
    <property type="match status" value="2"/>
</dbReference>
<dbReference type="PANTHER" id="PTHR45527:SF1">
    <property type="entry name" value="FATTY ACID SYNTHASE"/>
    <property type="match status" value="1"/>
</dbReference>
<dbReference type="GO" id="GO:0031177">
    <property type="term" value="F:phosphopantetheine binding"/>
    <property type="evidence" value="ECO:0007669"/>
    <property type="project" value="InterPro"/>
</dbReference>
<dbReference type="EMBL" id="BIXY01000017">
    <property type="protein sequence ID" value="GCF07996.1"/>
    <property type="molecule type" value="Genomic_DNA"/>
</dbReference>
<dbReference type="InterPro" id="IPR029058">
    <property type="entry name" value="AB_hydrolase_fold"/>
</dbReference>
<keyword evidence="3" id="KW-0597">Phosphoprotein</keyword>
<dbReference type="Gene3D" id="1.10.1200.10">
    <property type="entry name" value="ACP-like"/>
    <property type="match status" value="2"/>
</dbReference>
<dbReference type="InterPro" id="IPR045851">
    <property type="entry name" value="AMP-bd_C_sf"/>
</dbReference>
<dbReference type="FunFam" id="1.10.1200.10:FF:000005">
    <property type="entry name" value="Nonribosomal peptide synthetase 1"/>
    <property type="match status" value="1"/>
</dbReference>
<dbReference type="InterPro" id="IPR023213">
    <property type="entry name" value="CAT-like_dom_sf"/>
</dbReference>
<dbReference type="FunFam" id="3.40.50.12780:FF:000012">
    <property type="entry name" value="Non-ribosomal peptide synthetase"/>
    <property type="match status" value="2"/>
</dbReference>
<dbReference type="GO" id="GO:0043041">
    <property type="term" value="P:amino acid activation for nonribosomal peptide biosynthetic process"/>
    <property type="evidence" value="ECO:0007669"/>
    <property type="project" value="TreeGrafter"/>
</dbReference>
<dbReference type="InterPro" id="IPR000873">
    <property type="entry name" value="AMP-dep_synth/lig_dom"/>
</dbReference>
<keyword evidence="6" id="KW-1185">Reference proteome</keyword>
<gene>
    <name evidence="5" type="ORF">KDI_15600</name>
</gene>
<dbReference type="Pfam" id="PF00668">
    <property type="entry name" value="Condensation"/>
    <property type="match status" value="2"/>
</dbReference>
<dbReference type="InterPro" id="IPR001242">
    <property type="entry name" value="Condensation_dom"/>
</dbReference>
<name>A0A5A5TA16_9CHLR</name>
<dbReference type="SUPFAM" id="SSF47336">
    <property type="entry name" value="ACP-like"/>
    <property type="match status" value="2"/>
</dbReference>
<evidence type="ECO:0000256" key="2">
    <source>
        <dbReference type="ARBA" id="ARBA00022450"/>
    </source>
</evidence>
<dbReference type="Gene3D" id="3.40.50.980">
    <property type="match status" value="4"/>
</dbReference>
<sequence>MQDEIIEGFRLSPQQSHLWPLMLLTSIPYHTICRVDIKGYLDVSTFEKAIHTLIGRYEILHTTFRRISGVQYPIQVIDELDRENCFYLENLQTSDPETQQDRVHACYSELSTRPFDLEHGPVLRSTLIRLARDNHVLIMCLPALCADAQTVINITAELYSLYTTLDGYNDEEEEILQYADYAEWLYDLLEGENAASGYDYWRKLYLPSSDLRFMLQSKNTQEQHTTKPQAIMQTLEQQTLTGLQQLSQTYNVPISTTLLASWESLIYRFSEETEGVIGLACSGREYEELKDCIGLFTRYVPVPYNITAPMTFLSLIQQTQEYVNDTTAWQEYFNGDNGKNRQQGNNQQPTFPICFEMIELPTIQPHSSLSFSLIQLSSYSEDFNLKLTCYAKDEQLSLTLFYNPSYLSSEAATYLIHCLQSLLLDAIAHPTTPVAALHILSAEEYQRLLIDFNKTETIYPKDLTVHQLFEQKVGQTPTQLAIVTEEEQLTYEELNAQANQLAHYLTTLGVGPEVCVGIAIDRSLQLAVSLLGVLKASGTYVPLDPTLPPERLLYILENTRCSVLITTERYKTTIVNNPAKLVCIDTEWNTHIRNESNQNLINRALSNNLAYVLYTSGSTGAPKGVMISHQSLINYLTWCVQAYDVTQGHGAPLHSSMSFDLTLTSFFAPLLSGQCVHLVPEEQGIEALQSILEGKNNFSLVKLTPTHLGLLDQLLTPTTIANSTHALIIGGEALRIESLKRWQQYAPTTRLINEYGPTETVVGCCVYEVPADQAEDGIVPIGHPIANTQLYVLDAYAQPVPVGVPGELYIGGDGVARGYYQRPDLTAEYFLPDPFGNQPGTRLYRTGDIVRHRLDGNLEYLGRNDQQIKIRSFRIELGEIEEVIGKHPSVLHAVVLLKHNSQREHYLHAFLVLVSGKQLSHTELTDFLKAWLPEYMIPHSLSILRSFPLTPSGKVDRQALQSLEIATLTRESTFIAPRTPTEQKLAHIWAEVLGIERIGIHDNFFSLGGDSIRGIQIRVRAQEYGLPFSVQQLFQHRTIEQLALALSGTQQEEQVHPSGVQAQPFSLILEDDRQKLPSDIEDAFPLTMLQMGMVFHNEFTSDSALYHDIQSYHLQTRFDAAALTKALQKLIMQHPMLRTSFDLATYSEPLQLVHKTASTPLQIFDLRSVAVEQQEEVFNSWLKEEKQRKFDLAHPPLLRFVIHYLTEDTFKLSVTLHHPIIDGWSNMSMLTDLFQYYISTLSEIDEPVKPLSATFRDYVALEKAALTEPAQEHYWSQLLQESMFTRLPRWPMIDADTPKAGERLRIIDVPITAETSTNLIYIASENSVPLKSVLLAAHLRVLGLLTNEQDVLTGMVTHGRPEVADSQRIIGLFLNTLPFRLQLTTGTWKDLIHATYQAEQEALPYRRYPLAQIQIQQNKKELFETFFDFNHFHVIQNLEKVEEIKLLDWKFYEETNFTLSVAFRQDPFTSQIQLAIHCDMTQLAAEQVDMLREYYQRVLIELASNPSGRYLQTHLLLDKERQLQLEKWNTTPKPLAEDIYLQTLFEKQVSRTPNNLAVTFEGMNLTYQQLNVRANQLARYLRKIGVGPEVRVGILLNRSLEMMVSILAVLKAGGAYVPLDTNMPLERCAFIIEDAQISVILTQSHLHKRLPGNNTQTLLYLDRAWENIRQENDTDLENRLCSSQNLAYIIYTSGTTGKPKGVLISHQGLVNHCLVTAHAYQLQCEDRILQFASTTFDVMGEELFPSWYSGATIVLWPYQETKSIHALLQFIQREMLTVLNLPTPLWQEWTEVCELYALADFPYLRTVIIGSDRATITHFIRWQRYAEKRISLINAYGLTEATITSTLYQHSSKFDYRKMHIVPIGQPIANTQAYLLDKQLQPVPLGVTAELYIGGIGLARGYANRSDLTAASFIPHPFSSLPGERLYKTGDFARYLPDGNLEYVSRNDQQVKIRGFRIELGEIEATLRQHTAVQDALLQEHQQTLWAYILTHQNATITGEELRQFLKTKLPDYMVPSAFIFLDAIPRTASGKVDRQALAQLEFEQAIESFDTTPPRDTLELQLLRLWEEVLGHRIGSITTNFFEAGGHSLLAVRLVAKLQQRYQKTIPVSAIFQYPTIERLAVLLRDQSMLATSHTPIVPLQVQGQHRPIFLIHPAGGMISCYLQLAQHIDSEQPVFALQSAEAEDDGEAQAQLTIEQMAQLYIKHLQKIQKEGPYNLGGWSSGGIIAYEMAQQLYKQGYEVSLLALLDSDTTIMNEKDGMDDTILTWQFLQDIQQLSSAPLSLSIETFRQLEPQQQRHTLLNYMQQTEILPADMPTDYLWRLIQRYKSHVRAACDYTPSIYPRPITLFQATDCQPEQKEAQLRHWKTLTQEKLTVHQIDGNHYTMLQQPHVSQLAQQLQARLRQVR</sequence>
<feature type="domain" description="Carrier" evidence="4">
    <location>
        <begin position="976"/>
        <end position="1050"/>
    </location>
</feature>
<reference evidence="5 6" key="1">
    <citation type="submission" date="2019-01" db="EMBL/GenBank/DDBJ databases">
        <title>Draft genome sequence of Dictyobacter sp. Uno17.</title>
        <authorList>
            <person name="Wang C.M."/>
            <person name="Zheng Y."/>
            <person name="Sakai Y."/>
            <person name="Abe K."/>
            <person name="Yokota A."/>
            <person name="Yabe S."/>
        </authorList>
    </citation>
    <scope>NUCLEOTIDE SEQUENCE [LARGE SCALE GENOMIC DNA]</scope>
    <source>
        <strain evidence="5 6">Uno17</strain>
    </source>
</reference>
<evidence type="ECO:0000313" key="5">
    <source>
        <dbReference type="EMBL" id="GCF07996.1"/>
    </source>
</evidence>
<dbReference type="NCBIfam" id="TIGR01733">
    <property type="entry name" value="AA-adenyl-dom"/>
    <property type="match status" value="2"/>
</dbReference>
<dbReference type="GO" id="GO:0044550">
    <property type="term" value="P:secondary metabolite biosynthetic process"/>
    <property type="evidence" value="ECO:0007669"/>
    <property type="project" value="TreeGrafter"/>
</dbReference>
<dbReference type="PROSITE" id="PS00012">
    <property type="entry name" value="PHOSPHOPANTETHEINE"/>
    <property type="match status" value="2"/>
</dbReference>
<keyword evidence="2" id="KW-0596">Phosphopantetheine</keyword>
<dbReference type="PROSITE" id="PS00455">
    <property type="entry name" value="AMP_BINDING"/>
    <property type="match status" value="2"/>
</dbReference>
<evidence type="ECO:0000256" key="3">
    <source>
        <dbReference type="ARBA" id="ARBA00022553"/>
    </source>
</evidence>
<dbReference type="FunFam" id="3.40.50.980:FF:000001">
    <property type="entry name" value="Non-ribosomal peptide synthetase"/>
    <property type="match status" value="2"/>
</dbReference>
<dbReference type="InterPro" id="IPR020845">
    <property type="entry name" value="AMP-binding_CS"/>
</dbReference>
<dbReference type="Pfam" id="PF00550">
    <property type="entry name" value="PP-binding"/>
    <property type="match status" value="2"/>
</dbReference>
<feature type="domain" description="Carrier" evidence="4">
    <location>
        <begin position="2054"/>
        <end position="2129"/>
    </location>
</feature>
<evidence type="ECO:0000256" key="1">
    <source>
        <dbReference type="ARBA" id="ARBA00001957"/>
    </source>
</evidence>
<comment type="cofactor">
    <cofactor evidence="1">
        <name>pantetheine 4'-phosphate</name>
        <dbReference type="ChEBI" id="CHEBI:47942"/>
    </cofactor>
</comment>
<dbReference type="SMART" id="SM01294">
    <property type="entry name" value="PKS_PP_betabranch"/>
    <property type="match status" value="1"/>
</dbReference>
<dbReference type="FunFam" id="2.30.38.10:FF:000001">
    <property type="entry name" value="Non-ribosomal peptide synthetase PvdI"/>
    <property type="match status" value="2"/>
</dbReference>
<dbReference type="FunFam" id="3.30.300.30:FF:000015">
    <property type="entry name" value="Nonribosomal peptide synthase SidD"/>
    <property type="match status" value="2"/>
</dbReference>
<accession>A0A5A5TA16</accession>
<protein>
    <recommendedName>
        <fullName evidence="4">Carrier domain-containing protein</fullName>
    </recommendedName>
</protein>
<dbReference type="Gene3D" id="3.30.300.30">
    <property type="match status" value="2"/>
</dbReference>
<dbReference type="Pfam" id="PF00501">
    <property type="entry name" value="AMP-binding"/>
    <property type="match status" value="2"/>
</dbReference>
<dbReference type="InterPro" id="IPR025110">
    <property type="entry name" value="AMP-bd_C"/>
</dbReference>
<evidence type="ECO:0000313" key="6">
    <source>
        <dbReference type="Proteomes" id="UP000322530"/>
    </source>
</evidence>
<dbReference type="InterPro" id="IPR020806">
    <property type="entry name" value="PKS_PP-bd"/>
</dbReference>
<dbReference type="Gene3D" id="2.30.38.10">
    <property type="entry name" value="Luciferase, Domain 3"/>
    <property type="match status" value="2"/>
</dbReference>
<dbReference type="InterPro" id="IPR010071">
    <property type="entry name" value="AA_adenyl_dom"/>
</dbReference>
<dbReference type="InterPro" id="IPR036736">
    <property type="entry name" value="ACP-like_sf"/>
</dbReference>
<dbReference type="NCBIfam" id="NF003417">
    <property type="entry name" value="PRK04813.1"/>
    <property type="match status" value="2"/>
</dbReference>
<dbReference type="GO" id="GO:0008610">
    <property type="term" value="P:lipid biosynthetic process"/>
    <property type="evidence" value="ECO:0007669"/>
    <property type="project" value="UniProtKB-ARBA"/>
</dbReference>
<dbReference type="PANTHER" id="PTHR45527">
    <property type="entry name" value="NONRIBOSOMAL PEPTIDE SYNTHETASE"/>
    <property type="match status" value="1"/>
</dbReference>
<dbReference type="CDD" id="cd05930">
    <property type="entry name" value="A_NRPS"/>
    <property type="match status" value="2"/>
</dbReference>
<dbReference type="SUPFAM" id="SSF53474">
    <property type="entry name" value="alpha/beta-Hydrolases"/>
    <property type="match status" value="1"/>
</dbReference>
<dbReference type="SUPFAM" id="SSF52777">
    <property type="entry name" value="CoA-dependent acyltransferases"/>
    <property type="match status" value="4"/>
</dbReference>
<dbReference type="Proteomes" id="UP000322530">
    <property type="component" value="Unassembled WGS sequence"/>
</dbReference>
<dbReference type="InterPro" id="IPR009081">
    <property type="entry name" value="PP-bd_ACP"/>
</dbReference>
<evidence type="ECO:0000259" key="4">
    <source>
        <dbReference type="PROSITE" id="PS50075"/>
    </source>
</evidence>
<dbReference type="SMART" id="SM00823">
    <property type="entry name" value="PKS_PP"/>
    <property type="match status" value="2"/>
</dbReference>
<comment type="caution">
    <text evidence="5">The sequence shown here is derived from an EMBL/GenBank/DDBJ whole genome shotgun (WGS) entry which is preliminary data.</text>
</comment>